<gene>
    <name evidence="9" type="primary">nuoL</name>
    <name evidence="9" type="ORF">KS4_21880</name>
</gene>
<feature type="transmembrane region" description="Helical" evidence="6">
    <location>
        <begin position="148"/>
        <end position="169"/>
    </location>
</feature>
<dbReference type="InterPro" id="IPR001750">
    <property type="entry name" value="ND/Mrp_TM"/>
</dbReference>
<feature type="transmembrane region" description="Helical" evidence="6">
    <location>
        <begin position="123"/>
        <end position="142"/>
    </location>
</feature>
<feature type="transmembrane region" description="Helical" evidence="6">
    <location>
        <begin position="652"/>
        <end position="670"/>
    </location>
</feature>
<dbReference type="NCBIfam" id="NF005141">
    <property type="entry name" value="PRK06590.1"/>
    <property type="match status" value="1"/>
</dbReference>
<evidence type="ECO:0000256" key="3">
    <source>
        <dbReference type="ARBA" id="ARBA00022989"/>
    </source>
</evidence>
<dbReference type="GO" id="GO:0016020">
    <property type="term" value="C:membrane"/>
    <property type="evidence" value="ECO:0007669"/>
    <property type="project" value="UniProtKB-SubCell"/>
</dbReference>
<dbReference type="PRINTS" id="PR01435">
    <property type="entry name" value="NPOXDRDTASE5"/>
</dbReference>
<dbReference type="OrthoDB" id="9807568at2"/>
<evidence type="ECO:0000256" key="5">
    <source>
        <dbReference type="RuleBase" id="RU000320"/>
    </source>
</evidence>
<reference evidence="9 10" key="1">
    <citation type="submission" date="2019-02" db="EMBL/GenBank/DDBJ databases">
        <title>Deep-cultivation of Planctomycetes and their phenomic and genomic characterization uncovers novel biology.</title>
        <authorList>
            <person name="Wiegand S."/>
            <person name="Jogler M."/>
            <person name="Boedeker C."/>
            <person name="Pinto D."/>
            <person name="Vollmers J."/>
            <person name="Rivas-Marin E."/>
            <person name="Kohn T."/>
            <person name="Peeters S.H."/>
            <person name="Heuer A."/>
            <person name="Rast P."/>
            <person name="Oberbeckmann S."/>
            <person name="Bunk B."/>
            <person name="Jeske O."/>
            <person name="Meyerdierks A."/>
            <person name="Storesund J.E."/>
            <person name="Kallscheuer N."/>
            <person name="Luecker S."/>
            <person name="Lage O.M."/>
            <person name="Pohl T."/>
            <person name="Merkel B.J."/>
            <person name="Hornburger P."/>
            <person name="Mueller R.-W."/>
            <person name="Bruemmer F."/>
            <person name="Labrenz M."/>
            <person name="Spormann A.M."/>
            <person name="Op den Camp H."/>
            <person name="Overmann J."/>
            <person name="Amann R."/>
            <person name="Jetten M.S.M."/>
            <person name="Mascher T."/>
            <person name="Medema M.H."/>
            <person name="Devos D.P."/>
            <person name="Kaster A.-K."/>
            <person name="Ovreas L."/>
            <person name="Rohde M."/>
            <person name="Galperin M.Y."/>
            <person name="Jogler C."/>
        </authorList>
    </citation>
    <scope>NUCLEOTIDE SEQUENCE [LARGE SCALE GENOMIC DNA]</scope>
    <source>
        <strain evidence="9 10">KS4</strain>
    </source>
</reference>
<dbReference type="GO" id="GO:0015990">
    <property type="term" value="P:electron transport coupled proton transport"/>
    <property type="evidence" value="ECO:0007669"/>
    <property type="project" value="TreeGrafter"/>
</dbReference>
<evidence type="ECO:0000259" key="8">
    <source>
        <dbReference type="Pfam" id="PF00662"/>
    </source>
</evidence>
<evidence type="ECO:0000256" key="6">
    <source>
        <dbReference type="SAM" id="Phobius"/>
    </source>
</evidence>
<dbReference type="PANTHER" id="PTHR42829">
    <property type="entry name" value="NADH-UBIQUINONE OXIDOREDUCTASE CHAIN 5"/>
    <property type="match status" value="1"/>
</dbReference>
<feature type="transmembrane region" description="Helical" evidence="6">
    <location>
        <begin position="690"/>
        <end position="710"/>
    </location>
</feature>
<feature type="transmembrane region" description="Helical" evidence="6">
    <location>
        <begin position="284"/>
        <end position="300"/>
    </location>
</feature>
<dbReference type="AlphaFoldDB" id="A0A517YV97"/>
<keyword evidence="2 5" id="KW-0812">Transmembrane</keyword>
<feature type="transmembrane region" description="Helical" evidence="6">
    <location>
        <begin position="312"/>
        <end position="333"/>
    </location>
</feature>
<name>A0A517YV97_9BACT</name>
<evidence type="ECO:0000256" key="1">
    <source>
        <dbReference type="ARBA" id="ARBA00004127"/>
    </source>
</evidence>
<dbReference type="GO" id="GO:0008137">
    <property type="term" value="F:NADH dehydrogenase (ubiquinone) activity"/>
    <property type="evidence" value="ECO:0007669"/>
    <property type="project" value="InterPro"/>
</dbReference>
<dbReference type="EC" id="1.6.5.11" evidence="9"/>
<proteinExistence type="predicted"/>
<dbReference type="KEGG" id="pcor:KS4_21880"/>
<keyword evidence="10" id="KW-1185">Reference proteome</keyword>
<dbReference type="PRINTS" id="PR01434">
    <property type="entry name" value="NADHDHGNASE5"/>
</dbReference>
<feature type="transmembrane region" description="Helical" evidence="6">
    <location>
        <begin position="534"/>
        <end position="555"/>
    </location>
</feature>
<evidence type="ECO:0000313" key="10">
    <source>
        <dbReference type="Proteomes" id="UP000317369"/>
    </source>
</evidence>
<feature type="transmembrane region" description="Helical" evidence="6">
    <location>
        <begin position="406"/>
        <end position="428"/>
    </location>
</feature>
<feature type="transmembrane region" description="Helical" evidence="6">
    <location>
        <begin position="37"/>
        <end position="56"/>
    </location>
</feature>
<accession>A0A517YV97</accession>
<keyword evidence="3 6" id="KW-1133">Transmembrane helix</keyword>
<feature type="transmembrane region" description="Helical" evidence="6">
    <location>
        <begin position="250"/>
        <end position="272"/>
    </location>
</feature>
<keyword evidence="9" id="KW-0560">Oxidoreductase</keyword>
<dbReference type="RefSeq" id="WP_145077715.1">
    <property type="nucleotide sequence ID" value="NZ_CP036425.1"/>
</dbReference>
<dbReference type="Gene3D" id="1.20.5.2700">
    <property type="match status" value="1"/>
</dbReference>
<dbReference type="InterPro" id="IPR018393">
    <property type="entry name" value="NADHpl_OxRdtase_5_subgr"/>
</dbReference>
<sequence length="712" mass="77882">MTTFELAKFIPWFPAVGVILCLICCTKPALRKLAGPICVLSILTSFIVTCLAYKSVPGVVGTTVDENTKFAVLNLFDWIHVGNFKANFSYFFDPLTIIMLFVVTGIGTLIATYAMGYMHGERGYARFFAAVALFIFSMTNLVMGDNLLVLYLGWEGVGLCSYLLIGYYYDQPIAVEAAKKAFIVNRIGDLGFALGIFLTYLTFGSIEFNVIIPAAQELLANGSHAATALSEPVKAAIAQAQSVNPAYLTWIPFLLMLGAFGKSAQIPLFVWLPDAMAGPTPVSALVHAATMVTSGVYMVARLTPIFQLSEYALPAVALVGGITCIFAGTIALTNNDLKGVFAYSTVSQLGYMFIGVAVISVGGIFHLTTHAFFKALLFLTAGSVMHALAGNLDIRTMSGMRKKMPVTCWLMFFGCLALAGFPFTAGYYSKDLLLGDAILSGIKTSDPIAAKMFYIAGILGIITAFMTAFYTFRLWFKVFMGPYKYEMGTDAGHEPVDDMEVITDAVAKQHEQEHDHTHHHGPHEMPLWPMNLPLVPLALGSIILGALVVSGLGILDSKWFESMLENSTQFAASHIDHSEFAHHTHTTVAIISIILAVLGISLAAIFHWWKREWVAPLCKPITPIINILVNKYYIDELYELLIRRPLHTLGRVLFVFDDYVLANLVNFAGFVPRLVGYAVRPTQNGVLQNYGVGMVIGLAVVIIIAFYAWLGF</sequence>
<feature type="transmembrane region" description="Helical" evidence="6">
    <location>
        <begin position="6"/>
        <end position="25"/>
    </location>
</feature>
<dbReference type="EMBL" id="CP036425">
    <property type="protein sequence ID" value="QDU34126.1"/>
    <property type="molecule type" value="Genomic_DNA"/>
</dbReference>
<evidence type="ECO:0000259" key="7">
    <source>
        <dbReference type="Pfam" id="PF00361"/>
    </source>
</evidence>
<protein>
    <submittedName>
        <fullName evidence="9">NADH-quinone oxidoreductase subunit L</fullName>
        <ecNumber evidence="9">1.6.5.11</ecNumber>
    </submittedName>
</protein>
<feature type="transmembrane region" description="Helical" evidence="6">
    <location>
        <begin position="190"/>
        <end position="212"/>
    </location>
</feature>
<feature type="transmembrane region" description="Helical" evidence="6">
    <location>
        <begin position="588"/>
        <end position="609"/>
    </location>
</feature>
<dbReference type="GO" id="GO:0042773">
    <property type="term" value="P:ATP synthesis coupled electron transport"/>
    <property type="evidence" value="ECO:0007669"/>
    <property type="project" value="InterPro"/>
</dbReference>
<dbReference type="Pfam" id="PF00662">
    <property type="entry name" value="Proton_antipo_N"/>
    <property type="match status" value="1"/>
</dbReference>
<feature type="domain" description="NADH:quinone oxidoreductase/Mrp antiporter transmembrane" evidence="7">
    <location>
        <begin position="145"/>
        <end position="438"/>
    </location>
</feature>
<dbReference type="InterPro" id="IPR001516">
    <property type="entry name" value="Proton_antipo_N"/>
</dbReference>
<feature type="transmembrane region" description="Helical" evidence="6">
    <location>
        <begin position="448"/>
        <end position="472"/>
    </location>
</feature>
<dbReference type="PANTHER" id="PTHR42829:SF2">
    <property type="entry name" value="NADH-UBIQUINONE OXIDOREDUCTASE CHAIN 5"/>
    <property type="match status" value="1"/>
</dbReference>
<dbReference type="GO" id="GO:0012505">
    <property type="term" value="C:endomembrane system"/>
    <property type="evidence" value="ECO:0007669"/>
    <property type="project" value="UniProtKB-SubCell"/>
</dbReference>
<dbReference type="GO" id="GO:0003954">
    <property type="term" value="F:NADH dehydrogenase activity"/>
    <property type="evidence" value="ECO:0007669"/>
    <property type="project" value="TreeGrafter"/>
</dbReference>
<evidence type="ECO:0000313" key="9">
    <source>
        <dbReference type="EMBL" id="QDU34126.1"/>
    </source>
</evidence>
<dbReference type="InterPro" id="IPR003945">
    <property type="entry name" value="NU5C-like"/>
</dbReference>
<feature type="transmembrane region" description="Helical" evidence="6">
    <location>
        <begin position="95"/>
        <end position="116"/>
    </location>
</feature>
<feature type="transmembrane region" description="Helical" evidence="6">
    <location>
        <begin position="371"/>
        <end position="394"/>
    </location>
</feature>
<organism evidence="9 10">
    <name type="scientific">Poriferisphaera corsica</name>
    <dbReference type="NCBI Taxonomy" id="2528020"/>
    <lineage>
        <taxon>Bacteria</taxon>
        <taxon>Pseudomonadati</taxon>
        <taxon>Planctomycetota</taxon>
        <taxon>Phycisphaerae</taxon>
        <taxon>Phycisphaerales</taxon>
        <taxon>Phycisphaeraceae</taxon>
        <taxon>Poriferisphaera</taxon>
    </lineage>
</organism>
<feature type="transmembrane region" description="Helical" evidence="6">
    <location>
        <begin position="340"/>
        <end position="365"/>
    </location>
</feature>
<evidence type="ECO:0000256" key="4">
    <source>
        <dbReference type="ARBA" id="ARBA00023136"/>
    </source>
</evidence>
<comment type="subcellular location">
    <subcellularLocation>
        <location evidence="1">Endomembrane system</location>
        <topology evidence="1">Multi-pass membrane protein</topology>
    </subcellularLocation>
    <subcellularLocation>
        <location evidence="5">Membrane</location>
        <topology evidence="5">Multi-pass membrane protein</topology>
    </subcellularLocation>
</comment>
<dbReference type="NCBIfam" id="TIGR01974">
    <property type="entry name" value="NDH_I_L"/>
    <property type="match status" value="1"/>
</dbReference>
<evidence type="ECO:0000256" key="2">
    <source>
        <dbReference type="ARBA" id="ARBA00022692"/>
    </source>
</evidence>
<dbReference type="Pfam" id="PF00361">
    <property type="entry name" value="Proton_antipo_M"/>
    <property type="match status" value="1"/>
</dbReference>
<dbReference type="Proteomes" id="UP000317369">
    <property type="component" value="Chromosome"/>
</dbReference>
<feature type="domain" description="NADH-Ubiquinone oxidoreductase (complex I) chain 5 N-terminal" evidence="8">
    <location>
        <begin position="78"/>
        <end position="128"/>
    </location>
</feature>
<keyword evidence="4 6" id="KW-0472">Membrane</keyword>